<organism evidence="1 2">
    <name type="scientific">Buddleja alternifolia</name>
    <dbReference type="NCBI Taxonomy" id="168488"/>
    <lineage>
        <taxon>Eukaryota</taxon>
        <taxon>Viridiplantae</taxon>
        <taxon>Streptophyta</taxon>
        <taxon>Embryophyta</taxon>
        <taxon>Tracheophyta</taxon>
        <taxon>Spermatophyta</taxon>
        <taxon>Magnoliopsida</taxon>
        <taxon>eudicotyledons</taxon>
        <taxon>Gunneridae</taxon>
        <taxon>Pentapetalae</taxon>
        <taxon>asterids</taxon>
        <taxon>lamiids</taxon>
        <taxon>Lamiales</taxon>
        <taxon>Scrophulariaceae</taxon>
        <taxon>Buddlejeae</taxon>
        <taxon>Buddleja</taxon>
    </lineage>
</organism>
<proteinExistence type="predicted"/>
<evidence type="ECO:0000313" key="2">
    <source>
        <dbReference type="Proteomes" id="UP000826271"/>
    </source>
</evidence>
<dbReference type="Proteomes" id="UP000826271">
    <property type="component" value="Unassembled WGS sequence"/>
</dbReference>
<dbReference type="EMBL" id="WHWC01000017">
    <property type="protein sequence ID" value="KAG8366256.1"/>
    <property type="molecule type" value="Genomic_DNA"/>
</dbReference>
<evidence type="ECO:0000313" key="1">
    <source>
        <dbReference type="EMBL" id="KAG8366256.1"/>
    </source>
</evidence>
<sequence>MMISIFKSLHGDLESLIDESKSPNLFKWAQDFCADDAVDDAVKDVLPETNKLMEFAQVHVANFKVSKKN</sequence>
<comment type="caution">
    <text evidence="1">The sequence shown here is derived from an EMBL/GenBank/DDBJ whole genome shotgun (WGS) entry which is preliminary data.</text>
</comment>
<keyword evidence="2" id="KW-1185">Reference proteome</keyword>
<protein>
    <submittedName>
        <fullName evidence="1">Uncharacterized protein</fullName>
    </submittedName>
</protein>
<dbReference type="Gene3D" id="1.20.1050.10">
    <property type="match status" value="1"/>
</dbReference>
<reference evidence="1" key="1">
    <citation type="submission" date="2019-10" db="EMBL/GenBank/DDBJ databases">
        <authorList>
            <person name="Zhang R."/>
            <person name="Pan Y."/>
            <person name="Wang J."/>
            <person name="Ma R."/>
            <person name="Yu S."/>
        </authorList>
    </citation>
    <scope>NUCLEOTIDE SEQUENCE</scope>
    <source>
        <strain evidence="1">LA-IB0</strain>
        <tissue evidence="1">Leaf</tissue>
    </source>
</reference>
<name>A0AAV6WE57_9LAMI</name>
<dbReference type="AlphaFoldDB" id="A0AAV6WE57"/>
<gene>
    <name evidence="1" type="ORF">BUALT_Bualt17G0057500</name>
</gene>
<accession>A0AAV6WE57</accession>